<dbReference type="Proteomes" id="UP000562027">
    <property type="component" value="Unassembled WGS sequence"/>
</dbReference>
<sequence>MTTYFSGIAGKPSSALLRRTAASLFLAGGLMATTAVSAATPVQLWNWSYSGSGIAAAGTLTTSLSVNSAGFYEILSISGQRNGDLIIGLQPAGTAIPGNEPFVVDNWIKADGQLTGEGFGYQTQSGSYANVFFAEWLSPAANVEFMTIPAQGYSHEAQVSFQLQPVPEPAAWALLSLGGLALLALRRRPGRD</sequence>
<dbReference type="RefSeq" id="WP_184297942.1">
    <property type="nucleotide sequence ID" value="NZ_JACHLP010000003.1"/>
</dbReference>
<accession>A0A840LA76</accession>
<evidence type="ECO:0000313" key="4">
    <source>
        <dbReference type="Proteomes" id="UP000562027"/>
    </source>
</evidence>
<keyword evidence="1" id="KW-0732">Signal</keyword>
<feature type="signal peptide" evidence="1">
    <location>
        <begin position="1"/>
        <end position="38"/>
    </location>
</feature>
<dbReference type="Pfam" id="PF07589">
    <property type="entry name" value="PEP-CTERM"/>
    <property type="match status" value="1"/>
</dbReference>
<gene>
    <name evidence="3" type="ORF">HNP55_001548</name>
</gene>
<protein>
    <recommendedName>
        <fullName evidence="2">Ice-binding protein C-terminal domain-containing protein</fullName>
    </recommendedName>
</protein>
<reference evidence="3 4" key="1">
    <citation type="submission" date="2020-08" db="EMBL/GenBank/DDBJ databases">
        <title>Functional genomics of gut bacteria from endangered species of beetles.</title>
        <authorList>
            <person name="Carlos-Shanley C."/>
        </authorList>
    </citation>
    <scope>NUCLEOTIDE SEQUENCE [LARGE SCALE GENOMIC DNA]</scope>
    <source>
        <strain evidence="3 4">S00239</strain>
    </source>
</reference>
<dbReference type="InterPro" id="IPR013424">
    <property type="entry name" value="Ice-binding_C"/>
</dbReference>
<evidence type="ECO:0000256" key="1">
    <source>
        <dbReference type="SAM" id="SignalP"/>
    </source>
</evidence>
<evidence type="ECO:0000313" key="3">
    <source>
        <dbReference type="EMBL" id="MBB4843029.1"/>
    </source>
</evidence>
<feature type="domain" description="Ice-binding protein C-terminal" evidence="2">
    <location>
        <begin position="165"/>
        <end position="188"/>
    </location>
</feature>
<dbReference type="NCBIfam" id="TIGR02595">
    <property type="entry name" value="PEP_CTERM"/>
    <property type="match status" value="1"/>
</dbReference>
<feature type="chain" id="PRO_5032590842" description="Ice-binding protein C-terminal domain-containing protein" evidence="1">
    <location>
        <begin position="39"/>
        <end position="192"/>
    </location>
</feature>
<dbReference type="AlphaFoldDB" id="A0A840LA76"/>
<comment type="caution">
    <text evidence="3">The sequence shown here is derived from an EMBL/GenBank/DDBJ whole genome shotgun (WGS) entry which is preliminary data.</text>
</comment>
<evidence type="ECO:0000259" key="2">
    <source>
        <dbReference type="Pfam" id="PF07589"/>
    </source>
</evidence>
<keyword evidence="4" id="KW-1185">Reference proteome</keyword>
<name>A0A840LA76_9BURK</name>
<organism evidence="3 4">
    <name type="scientific">Roseateles oligotrophus</name>
    <dbReference type="NCBI Taxonomy" id="1769250"/>
    <lineage>
        <taxon>Bacteria</taxon>
        <taxon>Pseudomonadati</taxon>
        <taxon>Pseudomonadota</taxon>
        <taxon>Betaproteobacteria</taxon>
        <taxon>Burkholderiales</taxon>
        <taxon>Sphaerotilaceae</taxon>
        <taxon>Roseateles</taxon>
    </lineage>
</organism>
<dbReference type="EMBL" id="JACHLP010000003">
    <property type="protein sequence ID" value="MBB4843029.1"/>
    <property type="molecule type" value="Genomic_DNA"/>
</dbReference>
<proteinExistence type="predicted"/>